<proteinExistence type="predicted"/>
<evidence type="ECO:0000313" key="1">
    <source>
        <dbReference type="EMBL" id="KAJ5189553.1"/>
    </source>
</evidence>
<accession>A0A9W9J2S3</accession>
<comment type="caution">
    <text evidence="1">The sequence shown here is derived from an EMBL/GenBank/DDBJ whole genome shotgun (WGS) entry which is preliminary data.</text>
</comment>
<dbReference type="EMBL" id="JAPQKP010000005">
    <property type="protein sequence ID" value="KAJ5189553.1"/>
    <property type="molecule type" value="Genomic_DNA"/>
</dbReference>
<dbReference type="Proteomes" id="UP001150879">
    <property type="component" value="Unassembled WGS sequence"/>
</dbReference>
<dbReference type="OrthoDB" id="3940621at2759"/>
<protein>
    <submittedName>
        <fullName evidence="1">Uncharacterized protein</fullName>
    </submittedName>
</protein>
<gene>
    <name evidence="1" type="ORF">N7472_008567</name>
</gene>
<name>A0A9W9J2S3_9EURO</name>
<evidence type="ECO:0000313" key="2">
    <source>
        <dbReference type="Proteomes" id="UP001150879"/>
    </source>
</evidence>
<organism evidence="1 2">
    <name type="scientific">Penicillium cf. griseofulvum</name>
    <dbReference type="NCBI Taxonomy" id="2972120"/>
    <lineage>
        <taxon>Eukaryota</taxon>
        <taxon>Fungi</taxon>
        <taxon>Dikarya</taxon>
        <taxon>Ascomycota</taxon>
        <taxon>Pezizomycotina</taxon>
        <taxon>Eurotiomycetes</taxon>
        <taxon>Eurotiomycetidae</taxon>
        <taxon>Eurotiales</taxon>
        <taxon>Aspergillaceae</taxon>
        <taxon>Penicillium</taxon>
    </lineage>
</organism>
<reference evidence="1" key="1">
    <citation type="submission" date="2022-11" db="EMBL/GenBank/DDBJ databases">
        <authorList>
            <person name="Petersen C."/>
        </authorList>
    </citation>
    <scope>NUCLEOTIDE SEQUENCE</scope>
    <source>
        <strain evidence="1">IBT 16849</strain>
    </source>
</reference>
<reference evidence="1" key="2">
    <citation type="journal article" date="2023" name="IMA Fungus">
        <title>Comparative genomic study of the Penicillium genus elucidates a diverse pangenome and 15 lateral gene transfer events.</title>
        <authorList>
            <person name="Petersen C."/>
            <person name="Sorensen T."/>
            <person name="Nielsen M.R."/>
            <person name="Sondergaard T.E."/>
            <person name="Sorensen J.L."/>
            <person name="Fitzpatrick D.A."/>
            <person name="Frisvad J.C."/>
            <person name="Nielsen K.L."/>
        </authorList>
    </citation>
    <scope>NUCLEOTIDE SEQUENCE</scope>
    <source>
        <strain evidence="1">IBT 16849</strain>
    </source>
</reference>
<dbReference type="AlphaFoldDB" id="A0A9W9J2S3"/>
<keyword evidence="2" id="KW-1185">Reference proteome</keyword>
<sequence length="321" mass="37924">MEVHIHPPDPVDPGQLVLIWQKVTALVDLIIPRTRPNIELVPKGSWHSTEPPAHWRAATDLFYEMGSLQESIKPFYNYRPDYDIVMLPFLRLELWDEDPAKNVPAMSDAQFESFHRRLMRLFNPTGIDLRLEELHSMSQDTAARQIEDILIETNIFLDRRLDEIPGRTADFLRLNRYKHWFQDGESWESPYGCQILDQFHTSPWVVANIDPWFNHTNRRYIILIILHHTMSVLKTSSKDGRGIYKKAVYATWDSRMWSNSFPTGIPSLSDVQEWLWRFWSDESQYRIFHAYSDWLNRRGVCENGVEESRCPTLARLTLWGH</sequence>